<evidence type="ECO:0000313" key="1">
    <source>
        <dbReference type="EMBL" id="KFN92435.1"/>
    </source>
</evidence>
<reference evidence="1 2" key="1">
    <citation type="submission" date="2014-08" db="EMBL/GenBank/DDBJ databases">
        <title>Genome sequence of Tetragenococcus muriaticus.</title>
        <authorList>
            <person name="Chuea-nongthon C."/>
            <person name="Rodtong S."/>
            <person name="Yongsawatdigul J."/>
            <person name="Steele J.L."/>
            <person name="Liu X.-y."/>
            <person name="Speers J."/>
            <person name="Glasner J.D."/>
            <person name="Neeno-Eckwall E.C."/>
        </authorList>
    </citation>
    <scope>NUCLEOTIDE SEQUENCE [LARGE SCALE GENOMIC DNA]</scope>
    <source>
        <strain evidence="1 2">PMC-11-5</strain>
    </source>
</reference>
<protein>
    <submittedName>
        <fullName evidence="1">Uncharacterized protein</fullName>
    </submittedName>
</protein>
<name>A0A091C705_9ENTE</name>
<dbReference type="PATRIC" id="fig|1302649.3.peg.949"/>
<sequence length="52" mass="6327">MNDKQMEAKSKLLYPYMSELPDKAVTKIELKHINRYERRKEKQKLKTIYQLG</sequence>
<gene>
    <name evidence="1" type="ORF">TMUPMC115_0947</name>
</gene>
<organism evidence="1 2">
    <name type="scientific">Tetragenococcus muriaticus PMC-11-5</name>
    <dbReference type="NCBI Taxonomy" id="1302649"/>
    <lineage>
        <taxon>Bacteria</taxon>
        <taxon>Bacillati</taxon>
        <taxon>Bacillota</taxon>
        <taxon>Bacilli</taxon>
        <taxon>Lactobacillales</taxon>
        <taxon>Enterococcaceae</taxon>
        <taxon>Tetragenococcus</taxon>
    </lineage>
</organism>
<comment type="caution">
    <text evidence="1">The sequence shown here is derived from an EMBL/GenBank/DDBJ whole genome shotgun (WGS) entry which is preliminary data.</text>
</comment>
<dbReference type="RefSeq" id="WP_156095907.1">
    <property type="nucleotide sequence ID" value="NZ_JPVU01000098.1"/>
</dbReference>
<accession>A0A091C705</accession>
<dbReference type="AlphaFoldDB" id="A0A091C705"/>
<dbReference type="EMBL" id="JPVU01000098">
    <property type="protein sequence ID" value="KFN92435.1"/>
    <property type="molecule type" value="Genomic_DNA"/>
</dbReference>
<proteinExistence type="predicted"/>
<evidence type="ECO:0000313" key="2">
    <source>
        <dbReference type="Proteomes" id="UP000029380"/>
    </source>
</evidence>
<dbReference type="Proteomes" id="UP000029380">
    <property type="component" value="Unassembled WGS sequence"/>
</dbReference>